<organism evidence="8 9">
    <name type="scientific">Nonomuraea rubra</name>
    <dbReference type="NCBI Taxonomy" id="46180"/>
    <lineage>
        <taxon>Bacteria</taxon>
        <taxon>Bacillati</taxon>
        <taxon>Actinomycetota</taxon>
        <taxon>Actinomycetes</taxon>
        <taxon>Streptosporangiales</taxon>
        <taxon>Streptosporangiaceae</taxon>
        <taxon>Nonomuraea</taxon>
    </lineage>
</organism>
<dbReference type="SMART" id="SM00382">
    <property type="entry name" value="AAA"/>
    <property type="match status" value="1"/>
</dbReference>
<dbReference type="InterPro" id="IPR003439">
    <property type="entry name" value="ABC_transporter-like_ATP-bd"/>
</dbReference>
<keyword evidence="3" id="KW-0813">Transport</keyword>
<dbReference type="GO" id="GO:0005524">
    <property type="term" value="F:ATP binding"/>
    <property type="evidence" value="ECO:0007669"/>
    <property type="project" value="UniProtKB-KW"/>
</dbReference>
<dbReference type="GO" id="GO:0005886">
    <property type="term" value="C:plasma membrane"/>
    <property type="evidence" value="ECO:0007669"/>
    <property type="project" value="UniProtKB-SubCell"/>
</dbReference>
<comment type="subcellular location">
    <subcellularLocation>
        <location evidence="1">Cell membrane</location>
        <topology evidence="1">Peripheral membrane protein</topology>
    </subcellularLocation>
</comment>
<keyword evidence="4" id="KW-0547">Nucleotide-binding</keyword>
<dbReference type="InterPro" id="IPR027417">
    <property type="entry name" value="P-loop_NTPase"/>
</dbReference>
<evidence type="ECO:0000256" key="1">
    <source>
        <dbReference type="ARBA" id="ARBA00004202"/>
    </source>
</evidence>
<dbReference type="PANTHER" id="PTHR42711">
    <property type="entry name" value="ABC TRANSPORTER ATP-BINDING PROTEIN"/>
    <property type="match status" value="1"/>
</dbReference>
<keyword evidence="9" id="KW-1185">Reference proteome</keyword>
<evidence type="ECO:0000256" key="3">
    <source>
        <dbReference type="ARBA" id="ARBA00022448"/>
    </source>
</evidence>
<dbReference type="PANTHER" id="PTHR42711:SF5">
    <property type="entry name" value="ABC TRANSPORTER ATP-BINDING PROTEIN NATA"/>
    <property type="match status" value="1"/>
</dbReference>
<dbReference type="InterPro" id="IPR017871">
    <property type="entry name" value="ABC_transporter-like_CS"/>
</dbReference>
<comment type="caution">
    <text evidence="8">The sequence shown here is derived from an EMBL/GenBank/DDBJ whole genome shotgun (WGS) entry which is preliminary data.</text>
</comment>
<name>A0A7X0TZ51_9ACTN</name>
<reference evidence="8 9" key="1">
    <citation type="submission" date="2020-08" db="EMBL/GenBank/DDBJ databases">
        <title>Sequencing the genomes of 1000 actinobacteria strains.</title>
        <authorList>
            <person name="Klenk H.-P."/>
        </authorList>
    </citation>
    <scope>NUCLEOTIDE SEQUENCE [LARGE SCALE GENOMIC DNA]</scope>
    <source>
        <strain evidence="8 9">DSM 43768</strain>
    </source>
</reference>
<dbReference type="SUPFAM" id="SSF52540">
    <property type="entry name" value="P-loop containing nucleoside triphosphate hydrolases"/>
    <property type="match status" value="1"/>
</dbReference>
<protein>
    <submittedName>
        <fullName evidence="8">ABC-2 type transport system ATP-binding protein</fullName>
    </submittedName>
</protein>
<dbReference type="GO" id="GO:0046677">
    <property type="term" value="P:response to antibiotic"/>
    <property type="evidence" value="ECO:0007669"/>
    <property type="project" value="UniProtKB-KW"/>
</dbReference>
<evidence type="ECO:0000256" key="2">
    <source>
        <dbReference type="ARBA" id="ARBA00005417"/>
    </source>
</evidence>
<feature type="domain" description="ABC transporter" evidence="7">
    <location>
        <begin position="5"/>
        <end position="238"/>
    </location>
</feature>
<evidence type="ECO:0000313" key="8">
    <source>
        <dbReference type="EMBL" id="MBB6548925.1"/>
    </source>
</evidence>
<proteinExistence type="inferred from homology"/>
<comment type="similarity">
    <text evidence="2">Belongs to the ABC transporter superfamily.</text>
</comment>
<dbReference type="AlphaFoldDB" id="A0A7X0TZ51"/>
<dbReference type="GO" id="GO:0016887">
    <property type="term" value="F:ATP hydrolysis activity"/>
    <property type="evidence" value="ECO:0007669"/>
    <property type="project" value="InterPro"/>
</dbReference>
<dbReference type="Proteomes" id="UP000565579">
    <property type="component" value="Unassembled WGS sequence"/>
</dbReference>
<dbReference type="PROSITE" id="PS00211">
    <property type="entry name" value="ABC_TRANSPORTER_1"/>
    <property type="match status" value="1"/>
</dbReference>
<evidence type="ECO:0000313" key="9">
    <source>
        <dbReference type="Proteomes" id="UP000565579"/>
    </source>
</evidence>
<evidence type="ECO:0000256" key="4">
    <source>
        <dbReference type="ARBA" id="ARBA00022741"/>
    </source>
</evidence>
<dbReference type="InterPro" id="IPR050763">
    <property type="entry name" value="ABC_transporter_ATP-binding"/>
</dbReference>
<dbReference type="Gene3D" id="3.40.50.300">
    <property type="entry name" value="P-loop containing nucleotide triphosphate hydrolases"/>
    <property type="match status" value="1"/>
</dbReference>
<dbReference type="Pfam" id="PF00005">
    <property type="entry name" value="ABC_tran"/>
    <property type="match status" value="1"/>
</dbReference>
<evidence type="ECO:0000259" key="7">
    <source>
        <dbReference type="PROSITE" id="PS50893"/>
    </source>
</evidence>
<evidence type="ECO:0000256" key="5">
    <source>
        <dbReference type="ARBA" id="ARBA00022840"/>
    </source>
</evidence>
<accession>A0A7X0TZ51</accession>
<keyword evidence="6" id="KW-0046">Antibiotic resistance</keyword>
<gene>
    <name evidence="8" type="ORF">HD593_003720</name>
</gene>
<dbReference type="InterPro" id="IPR003593">
    <property type="entry name" value="AAA+_ATPase"/>
</dbReference>
<dbReference type="PROSITE" id="PS50893">
    <property type="entry name" value="ABC_TRANSPORTER_2"/>
    <property type="match status" value="1"/>
</dbReference>
<dbReference type="EMBL" id="JACHMI010000001">
    <property type="protein sequence ID" value="MBB6548925.1"/>
    <property type="molecule type" value="Genomic_DNA"/>
</dbReference>
<evidence type="ECO:0000256" key="6">
    <source>
        <dbReference type="ARBA" id="ARBA00023251"/>
    </source>
</evidence>
<dbReference type="RefSeq" id="WP_185103334.1">
    <property type="nucleotide sequence ID" value="NZ_BAAAXY010000127.1"/>
</dbReference>
<sequence>MGWIIDTEHLSRTFGERTLAVDGLTLEIPPGEIFGLLGPNGAGKTTTIRMLATLLPPSGGAARVCGFDVVRAASEVRGRIGYVMQQVSPMGHYLLTGREKAEIEAALYHVPRRRLKDRVAEVLDLVGLTRHADRLVQEYSGGMQKRLDLACGLLHRPELLILDEPTLGLDVQSRHHMWEHIRALCDAGMTVLLATNYLDEADRLCDRLTIIDHGRQVVTGTPAELKAALGAASLDEVFLRHTGHALREEPS</sequence>
<keyword evidence="5 8" id="KW-0067">ATP-binding</keyword>